<protein>
    <submittedName>
        <fullName evidence="1">Uncharacterized protein</fullName>
    </submittedName>
</protein>
<proteinExistence type="predicted"/>
<dbReference type="AlphaFoldDB" id="A0A5J4QN91"/>
<comment type="caution">
    <text evidence="1">The sequence shown here is derived from an EMBL/GenBank/DDBJ whole genome shotgun (WGS) entry which is preliminary data.</text>
</comment>
<name>A0A5J4QN91_9ZZZZ</name>
<gene>
    <name evidence="1" type="ORF">EZS27_027190</name>
</gene>
<evidence type="ECO:0000313" key="1">
    <source>
        <dbReference type="EMBL" id="KAA6323366.1"/>
    </source>
</evidence>
<sequence>MTDLKVIEENERYTVFEAEFEGTKQRFRRWYNDLIEIQFTDAFAYANGYRNRADMIRRETGMKERLQKSCGETIPEWLAIINGEFCVRVTKGDTNLN</sequence>
<accession>A0A5J4QN91</accession>
<dbReference type="EMBL" id="SNRY01002824">
    <property type="protein sequence ID" value="KAA6323366.1"/>
    <property type="molecule type" value="Genomic_DNA"/>
</dbReference>
<organism evidence="1">
    <name type="scientific">termite gut metagenome</name>
    <dbReference type="NCBI Taxonomy" id="433724"/>
    <lineage>
        <taxon>unclassified sequences</taxon>
        <taxon>metagenomes</taxon>
        <taxon>organismal metagenomes</taxon>
    </lineage>
</organism>
<reference evidence="1" key="1">
    <citation type="submission" date="2019-03" db="EMBL/GenBank/DDBJ databases">
        <title>Single cell metagenomics reveals metabolic interactions within the superorganism composed of flagellate Streblomastix strix and complex community of Bacteroidetes bacteria on its surface.</title>
        <authorList>
            <person name="Treitli S.C."/>
            <person name="Kolisko M."/>
            <person name="Husnik F."/>
            <person name="Keeling P."/>
            <person name="Hampl V."/>
        </authorList>
    </citation>
    <scope>NUCLEOTIDE SEQUENCE</scope>
    <source>
        <strain evidence="1">STM</strain>
    </source>
</reference>